<evidence type="ECO:0000313" key="3">
    <source>
        <dbReference type="Proteomes" id="UP000765509"/>
    </source>
</evidence>
<sequence>MVNWPYDKFMANFTPLVLYGLLAIAPFHWANMAPNLLYVLRPYPAFIRLIGRFPTSPTPRPFSLFLGLGVFSVFQRPLAPLATTRNLGPTLYIKGWTLMAFLGHLGPLLPLWPVGHNPQSMGW</sequence>
<reference evidence="2" key="1">
    <citation type="submission" date="2021-03" db="EMBL/GenBank/DDBJ databases">
        <title>Draft genome sequence of rust myrtle Austropuccinia psidii MF-1, a brazilian biotype.</title>
        <authorList>
            <person name="Quecine M.C."/>
            <person name="Pachon D.M.R."/>
            <person name="Bonatelli M.L."/>
            <person name="Correr F.H."/>
            <person name="Franceschini L.M."/>
            <person name="Leite T.F."/>
            <person name="Margarido G.R.A."/>
            <person name="Almeida C.A."/>
            <person name="Ferrarezi J.A."/>
            <person name="Labate C.A."/>
        </authorList>
    </citation>
    <scope>NUCLEOTIDE SEQUENCE</scope>
    <source>
        <strain evidence="2">MF-1</strain>
    </source>
</reference>
<comment type="caution">
    <text evidence="2">The sequence shown here is derived from an EMBL/GenBank/DDBJ whole genome shotgun (WGS) entry which is preliminary data.</text>
</comment>
<keyword evidence="1" id="KW-0472">Membrane</keyword>
<accession>A0A9Q3EAW8</accession>
<name>A0A9Q3EAW8_9BASI</name>
<feature type="transmembrane region" description="Helical" evidence="1">
    <location>
        <begin position="91"/>
        <end position="112"/>
    </location>
</feature>
<dbReference type="Proteomes" id="UP000765509">
    <property type="component" value="Unassembled WGS sequence"/>
</dbReference>
<gene>
    <name evidence="2" type="ORF">O181_055510</name>
</gene>
<protein>
    <submittedName>
        <fullName evidence="2">Uncharacterized protein</fullName>
    </submittedName>
</protein>
<evidence type="ECO:0000313" key="2">
    <source>
        <dbReference type="EMBL" id="MBW0515795.1"/>
    </source>
</evidence>
<organism evidence="2 3">
    <name type="scientific">Austropuccinia psidii MF-1</name>
    <dbReference type="NCBI Taxonomy" id="1389203"/>
    <lineage>
        <taxon>Eukaryota</taxon>
        <taxon>Fungi</taxon>
        <taxon>Dikarya</taxon>
        <taxon>Basidiomycota</taxon>
        <taxon>Pucciniomycotina</taxon>
        <taxon>Pucciniomycetes</taxon>
        <taxon>Pucciniales</taxon>
        <taxon>Sphaerophragmiaceae</taxon>
        <taxon>Austropuccinia</taxon>
    </lineage>
</organism>
<keyword evidence="1" id="KW-1133">Transmembrane helix</keyword>
<proteinExistence type="predicted"/>
<evidence type="ECO:0000256" key="1">
    <source>
        <dbReference type="SAM" id="Phobius"/>
    </source>
</evidence>
<keyword evidence="1" id="KW-0812">Transmembrane</keyword>
<dbReference type="AlphaFoldDB" id="A0A9Q3EAW8"/>
<dbReference type="EMBL" id="AVOT02024860">
    <property type="protein sequence ID" value="MBW0515795.1"/>
    <property type="molecule type" value="Genomic_DNA"/>
</dbReference>
<feature type="transmembrane region" description="Helical" evidence="1">
    <location>
        <begin position="16"/>
        <end position="40"/>
    </location>
</feature>
<keyword evidence="3" id="KW-1185">Reference proteome</keyword>